<dbReference type="Pfam" id="PF04198">
    <property type="entry name" value="Sugar-bind"/>
    <property type="match status" value="1"/>
</dbReference>
<dbReference type="GO" id="GO:0030246">
    <property type="term" value="F:carbohydrate binding"/>
    <property type="evidence" value="ECO:0007669"/>
    <property type="project" value="InterPro"/>
</dbReference>
<evidence type="ECO:0000256" key="3">
    <source>
        <dbReference type="ARBA" id="ARBA00023125"/>
    </source>
</evidence>
<feature type="domain" description="RNA polymerase sigma-70 region 4" evidence="6">
    <location>
        <begin position="13"/>
        <end position="45"/>
    </location>
</feature>
<gene>
    <name evidence="7" type="primary">deoR</name>
    <name evidence="7" type="ORF">MGLY_33060</name>
</gene>
<dbReference type="InterPro" id="IPR036388">
    <property type="entry name" value="WH-like_DNA-bd_sf"/>
</dbReference>
<keyword evidence="4" id="KW-0804">Transcription</keyword>
<evidence type="ECO:0000256" key="4">
    <source>
        <dbReference type="ARBA" id="ARBA00023163"/>
    </source>
</evidence>
<evidence type="ECO:0000256" key="2">
    <source>
        <dbReference type="ARBA" id="ARBA00023015"/>
    </source>
</evidence>
<dbReference type="EMBL" id="CP046244">
    <property type="protein sequence ID" value="QGP93883.1"/>
    <property type="molecule type" value="Genomic_DNA"/>
</dbReference>
<evidence type="ECO:0000259" key="5">
    <source>
        <dbReference type="Pfam" id="PF04198"/>
    </source>
</evidence>
<dbReference type="InterPro" id="IPR037171">
    <property type="entry name" value="NagB/RpiA_transferase-like"/>
</dbReference>
<evidence type="ECO:0000313" key="8">
    <source>
        <dbReference type="Proteomes" id="UP000425916"/>
    </source>
</evidence>
<dbReference type="GO" id="GO:0003677">
    <property type="term" value="F:DNA binding"/>
    <property type="evidence" value="ECO:0007669"/>
    <property type="project" value="UniProtKB-KW"/>
</dbReference>
<name>A0A6I5ZV22_9FIRM</name>
<protein>
    <submittedName>
        <fullName evidence="7">Deoxyribonucleoside regulator</fullName>
    </submittedName>
</protein>
<keyword evidence="2" id="KW-0805">Transcription regulation</keyword>
<dbReference type="PANTHER" id="PTHR34294">
    <property type="entry name" value="TRANSCRIPTIONAL REGULATOR-RELATED"/>
    <property type="match status" value="1"/>
</dbReference>
<dbReference type="InterPro" id="IPR007630">
    <property type="entry name" value="RNA_pol_sigma70_r4"/>
</dbReference>
<dbReference type="Gene3D" id="1.10.10.10">
    <property type="entry name" value="Winged helix-like DNA-binding domain superfamily/Winged helix DNA-binding domain"/>
    <property type="match status" value="1"/>
</dbReference>
<dbReference type="CDD" id="cd06171">
    <property type="entry name" value="Sigma70_r4"/>
    <property type="match status" value="1"/>
</dbReference>
<dbReference type="InterPro" id="IPR051054">
    <property type="entry name" value="SorC_transcr_regulators"/>
</dbReference>
<keyword evidence="8" id="KW-1185">Reference proteome</keyword>
<dbReference type="SUPFAM" id="SSF88659">
    <property type="entry name" value="Sigma3 and sigma4 domains of RNA polymerase sigma factors"/>
    <property type="match status" value="1"/>
</dbReference>
<keyword evidence="3" id="KW-0238">DNA-binding</keyword>
<evidence type="ECO:0000313" key="7">
    <source>
        <dbReference type="EMBL" id="QGP93883.1"/>
    </source>
</evidence>
<dbReference type="Gene3D" id="3.40.50.1360">
    <property type="match status" value="1"/>
</dbReference>
<dbReference type="InterPro" id="IPR013324">
    <property type="entry name" value="RNA_pol_sigma_r3/r4-like"/>
</dbReference>
<proteinExistence type="inferred from homology"/>
<sequence>MNSEAKNIIRVARLYYEEGLNQQEIATEMQLSRSTVSRLLERARKEGFVEIRVINPYDHDQDLARALQRRFNLKACVITPSGVSERTSRRAIGLAAAGLLNEILKGGDVLGISWGATLYELAINLNGVTPRAVQVVPLLGGMGQLPRHFQVNELAHMIAQAFGGTAYALHAPALVGSAEVKKALINDSSLSTEIGLWSQVTVAVVGIGPPISVSPMLSTNYFGDNDVLALMHQGAVGDICARFFNGYGRLCQAPVNERIIAVDLEMLQQVPTVIGVAGGPEKVRSILGALRGRWINILVTDLSTAEELMRSAREDRTE</sequence>
<evidence type="ECO:0000256" key="1">
    <source>
        <dbReference type="ARBA" id="ARBA00010466"/>
    </source>
</evidence>
<evidence type="ECO:0000259" key="6">
    <source>
        <dbReference type="Pfam" id="PF04545"/>
    </source>
</evidence>
<dbReference type="GO" id="GO:0003700">
    <property type="term" value="F:DNA-binding transcription factor activity"/>
    <property type="evidence" value="ECO:0007669"/>
    <property type="project" value="InterPro"/>
</dbReference>
<dbReference type="AlphaFoldDB" id="A0A6I5ZV22"/>
<feature type="domain" description="Sugar-binding" evidence="5">
    <location>
        <begin position="57"/>
        <end position="309"/>
    </location>
</feature>
<dbReference type="PANTHER" id="PTHR34294:SF1">
    <property type="entry name" value="TRANSCRIPTIONAL REGULATOR LSRR"/>
    <property type="match status" value="1"/>
</dbReference>
<reference evidence="7 8" key="1">
    <citation type="submission" date="2019-11" db="EMBL/GenBank/DDBJ databases">
        <title>Genome sequence of Moorella glycerini DSM11254.</title>
        <authorList>
            <person name="Poehlein A."/>
            <person name="Boeer T."/>
            <person name="Daniel R."/>
        </authorList>
    </citation>
    <scope>NUCLEOTIDE SEQUENCE [LARGE SCALE GENOMIC DNA]</scope>
    <source>
        <strain evidence="7 8">DSM 11254</strain>
    </source>
</reference>
<dbReference type="Proteomes" id="UP000425916">
    <property type="component" value="Chromosome"/>
</dbReference>
<organism evidence="7 8">
    <name type="scientific">Neomoorella glycerini</name>
    <dbReference type="NCBI Taxonomy" id="55779"/>
    <lineage>
        <taxon>Bacteria</taxon>
        <taxon>Bacillati</taxon>
        <taxon>Bacillota</taxon>
        <taxon>Clostridia</taxon>
        <taxon>Neomoorellales</taxon>
        <taxon>Neomoorellaceae</taxon>
        <taxon>Neomoorella</taxon>
    </lineage>
</organism>
<dbReference type="RefSeq" id="WP_170291149.1">
    <property type="nucleotide sequence ID" value="NZ_CP046244.1"/>
</dbReference>
<dbReference type="InterPro" id="IPR007324">
    <property type="entry name" value="Sugar-bd_dom_put"/>
</dbReference>
<dbReference type="SUPFAM" id="SSF100950">
    <property type="entry name" value="NagB/RpiA/CoA transferase-like"/>
    <property type="match status" value="1"/>
</dbReference>
<dbReference type="Pfam" id="PF04545">
    <property type="entry name" value="Sigma70_r4"/>
    <property type="match status" value="1"/>
</dbReference>
<dbReference type="GO" id="GO:0006352">
    <property type="term" value="P:DNA-templated transcription initiation"/>
    <property type="evidence" value="ECO:0007669"/>
    <property type="project" value="InterPro"/>
</dbReference>
<comment type="similarity">
    <text evidence="1">Belongs to the SorC transcriptional regulatory family.</text>
</comment>
<accession>A0A6I5ZV22</accession>